<dbReference type="PROSITE" id="PS51545">
    <property type="entry name" value="PIK_HELICAL"/>
    <property type="match status" value="1"/>
</dbReference>
<feature type="region of interest" description="Disordered" evidence="1">
    <location>
        <begin position="212"/>
        <end position="265"/>
    </location>
</feature>
<dbReference type="InterPro" id="IPR016024">
    <property type="entry name" value="ARM-type_fold"/>
</dbReference>
<protein>
    <submittedName>
        <fullName evidence="3">Phosphatidylinositol 4-kinase beta</fullName>
    </submittedName>
</protein>
<dbReference type="InterPro" id="IPR049160">
    <property type="entry name" value="PI4KB-PIK1_PIK"/>
</dbReference>
<comment type="caution">
    <text evidence="3">The sequence shown here is derived from an EMBL/GenBank/DDBJ whole genome shotgun (WGS) entry which is preliminary data.</text>
</comment>
<name>A0A4C1ZF47_EUMVA</name>
<feature type="domain" description="PIK helical" evidence="2">
    <location>
        <begin position="178"/>
        <end position="384"/>
    </location>
</feature>
<evidence type="ECO:0000313" key="3">
    <source>
        <dbReference type="EMBL" id="GBP85783.1"/>
    </source>
</evidence>
<sequence>MSDDGLDCTASNKKTEQTIALNNKNASIPESVTSALHTVINNENETVIYSDELGIGLGPMLSGYMNHRVTNICMPVRNKELEFVNSTVFLGITLDDRLQWGPHISKLAKRLSSAAYAVKKMRNLSDVETARLGLGCLAGGGGCVYLCASYLYRHVKTAGAAGPPPGTGHQRNRSLDSVLQRIPEDLTPTSPAPAIAPRAPVLALPDVAAGSDDSGIHAHAADDADTEEPTAPPPAAARSRESLDSGNPEDAPAPLPSSPPRAADASRNKDFLLRLFESKLFDMSMTIMYLFNSKEPGVQTYLANKLFSFPHEEVDFYLPQLATMYIEMADVAEVLEPYLVHRCRHSADFSLRLVWLLRAFAGEAKKSRAARLRDSILAETVRPATGTRRGHQRSQSDASALRSAGVGAAGATRHLGDLASGRAFDNGCLCPTGGDHCSCGAPRLEPQIQVTQTFTY</sequence>
<evidence type="ECO:0000313" key="4">
    <source>
        <dbReference type="Proteomes" id="UP000299102"/>
    </source>
</evidence>
<accession>A0A4C1ZF47</accession>
<dbReference type="EMBL" id="BGZK01001759">
    <property type="protein sequence ID" value="GBP85783.1"/>
    <property type="molecule type" value="Genomic_DNA"/>
</dbReference>
<organism evidence="3 4">
    <name type="scientific">Eumeta variegata</name>
    <name type="common">Bagworm moth</name>
    <name type="synonym">Eumeta japonica</name>
    <dbReference type="NCBI Taxonomy" id="151549"/>
    <lineage>
        <taxon>Eukaryota</taxon>
        <taxon>Metazoa</taxon>
        <taxon>Ecdysozoa</taxon>
        <taxon>Arthropoda</taxon>
        <taxon>Hexapoda</taxon>
        <taxon>Insecta</taxon>
        <taxon>Pterygota</taxon>
        <taxon>Neoptera</taxon>
        <taxon>Endopterygota</taxon>
        <taxon>Lepidoptera</taxon>
        <taxon>Glossata</taxon>
        <taxon>Ditrysia</taxon>
        <taxon>Tineoidea</taxon>
        <taxon>Psychidae</taxon>
        <taxon>Oiketicinae</taxon>
        <taxon>Eumeta</taxon>
    </lineage>
</organism>
<gene>
    <name evidence="3" type="primary">pi4kb</name>
    <name evidence="3" type="ORF">EVAR_84599_1</name>
</gene>
<reference evidence="3 4" key="1">
    <citation type="journal article" date="2019" name="Commun. Biol.">
        <title>The bagworm genome reveals a unique fibroin gene that provides high tensile strength.</title>
        <authorList>
            <person name="Kono N."/>
            <person name="Nakamura H."/>
            <person name="Ohtoshi R."/>
            <person name="Tomita M."/>
            <person name="Numata K."/>
            <person name="Arakawa K."/>
        </authorList>
    </citation>
    <scope>NUCLEOTIDE SEQUENCE [LARGE SCALE GENOMIC DNA]</scope>
</reference>
<dbReference type="InterPro" id="IPR001263">
    <property type="entry name" value="PI3K_accessory_dom"/>
</dbReference>
<dbReference type="STRING" id="151549.A0A4C1ZF47"/>
<keyword evidence="3" id="KW-0808">Transferase</keyword>
<dbReference type="SUPFAM" id="SSF48371">
    <property type="entry name" value="ARM repeat"/>
    <property type="match status" value="1"/>
</dbReference>
<keyword evidence="3" id="KW-0418">Kinase</keyword>
<dbReference type="Pfam" id="PF21245">
    <property type="entry name" value="PI4KB-PIK1_PIK"/>
    <property type="match status" value="1"/>
</dbReference>
<proteinExistence type="predicted"/>
<keyword evidence="4" id="KW-1185">Reference proteome</keyword>
<dbReference type="OrthoDB" id="10264149at2759"/>
<evidence type="ECO:0000256" key="1">
    <source>
        <dbReference type="SAM" id="MobiDB-lite"/>
    </source>
</evidence>
<dbReference type="GO" id="GO:0016301">
    <property type="term" value="F:kinase activity"/>
    <property type="evidence" value="ECO:0007669"/>
    <property type="project" value="UniProtKB-KW"/>
</dbReference>
<evidence type="ECO:0000259" key="2">
    <source>
        <dbReference type="PROSITE" id="PS51545"/>
    </source>
</evidence>
<dbReference type="AlphaFoldDB" id="A0A4C1ZF47"/>
<dbReference type="Proteomes" id="UP000299102">
    <property type="component" value="Unassembled WGS sequence"/>
</dbReference>